<dbReference type="RefSeq" id="WP_089662635.1">
    <property type="nucleotide sequence ID" value="NZ_LT629745.1"/>
</dbReference>
<keyword evidence="4 7" id="KW-0418">Kinase</keyword>
<gene>
    <name evidence="7" type="primary">aroK</name>
    <name evidence="8" type="ORF">SAMN04488552_2223</name>
</gene>
<keyword evidence="9" id="KW-1185">Reference proteome</keyword>
<feature type="binding site" evidence="7">
    <location>
        <position position="143"/>
    </location>
    <ligand>
        <name>substrate</name>
    </ligand>
</feature>
<dbReference type="InterPro" id="IPR027417">
    <property type="entry name" value="P-loop_NTPase"/>
</dbReference>
<keyword evidence="7" id="KW-0460">Magnesium</keyword>
<comment type="caution">
    <text evidence="7">Lacks conserved residue(s) required for the propagation of feature annotation.</text>
</comment>
<keyword evidence="6 7" id="KW-0057">Aromatic amino acid biosynthesis</keyword>
<dbReference type="Proteomes" id="UP000198858">
    <property type="component" value="Chromosome I"/>
</dbReference>
<comment type="pathway">
    <text evidence="7">Metabolic intermediate biosynthesis; chorismate biosynthesis; chorismate from D-erythrose 4-phosphate and phosphoenolpyruvate: step 5/7.</text>
</comment>
<dbReference type="InterPro" id="IPR000623">
    <property type="entry name" value="Shikimate_kinase/TSH1"/>
</dbReference>
<feature type="binding site" evidence="7">
    <location>
        <position position="79"/>
    </location>
    <ligand>
        <name>substrate</name>
    </ligand>
</feature>
<keyword evidence="7" id="KW-0963">Cytoplasm</keyword>
<evidence type="ECO:0000256" key="7">
    <source>
        <dbReference type="HAMAP-Rule" id="MF_00109"/>
    </source>
</evidence>
<dbReference type="EMBL" id="LT629745">
    <property type="protein sequence ID" value="SDS13779.1"/>
    <property type="molecule type" value="Genomic_DNA"/>
</dbReference>
<comment type="function">
    <text evidence="7">Catalyzes the specific phosphorylation of the 3-hydroxyl group of shikimic acid using ATP as a cosubstrate.</text>
</comment>
<dbReference type="GO" id="GO:0009073">
    <property type="term" value="P:aromatic amino acid family biosynthetic process"/>
    <property type="evidence" value="ECO:0007669"/>
    <property type="project" value="UniProtKB-KW"/>
</dbReference>
<evidence type="ECO:0000256" key="5">
    <source>
        <dbReference type="ARBA" id="ARBA00022840"/>
    </source>
</evidence>
<feature type="binding site" evidence="7">
    <location>
        <position position="14"/>
    </location>
    <ligand>
        <name>Mg(2+)</name>
        <dbReference type="ChEBI" id="CHEBI:18420"/>
    </ligand>
</feature>
<dbReference type="PRINTS" id="PR01100">
    <property type="entry name" value="SHIKIMTKNASE"/>
</dbReference>
<proteinExistence type="inferred from homology"/>
<dbReference type="Pfam" id="PF01202">
    <property type="entry name" value="SKI"/>
    <property type="match status" value="1"/>
</dbReference>
<protein>
    <recommendedName>
        <fullName evidence="7">Shikimate kinase</fullName>
        <shortName evidence="7">SK</shortName>
        <ecNumber evidence="7">2.7.1.71</ecNumber>
    </recommendedName>
</protein>
<comment type="catalytic activity">
    <reaction evidence="7">
        <text>shikimate + ATP = 3-phosphoshikimate + ADP + H(+)</text>
        <dbReference type="Rhea" id="RHEA:13121"/>
        <dbReference type="ChEBI" id="CHEBI:15378"/>
        <dbReference type="ChEBI" id="CHEBI:30616"/>
        <dbReference type="ChEBI" id="CHEBI:36208"/>
        <dbReference type="ChEBI" id="CHEBI:145989"/>
        <dbReference type="ChEBI" id="CHEBI:456216"/>
        <dbReference type="EC" id="2.7.1.71"/>
    </reaction>
</comment>
<dbReference type="Gene3D" id="3.40.50.300">
    <property type="entry name" value="P-loop containing nucleotide triphosphate hydrolases"/>
    <property type="match status" value="1"/>
</dbReference>
<sequence>MKIFLLGYMGSGKSYLGKQLSEKTGREFLDMDEVIENREDSSISEIFENRGEIYFRKLERKVLEELVNSKKPAVISLGGGTPCYGTNMELIKNDKDIVSFYLKWNIESLTERLSLEKDHRPMISHLENREKLEEFIRKHLFERGFYYNQSDHIMNCENKSAQQIIDEISGKLV</sequence>
<evidence type="ECO:0000256" key="2">
    <source>
        <dbReference type="ARBA" id="ARBA00022679"/>
    </source>
</evidence>
<dbReference type="GO" id="GO:0005829">
    <property type="term" value="C:cytosol"/>
    <property type="evidence" value="ECO:0007669"/>
    <property type="project" value="TreeGrafter"/>
</dbReference>
<accession>A0A1H1PSS8</accession>
<dbReference type="SUPFAM" id="SSF52540">
    <property type="entry name" value="P-loop containing nucleoside triphosphate hydrolases"/>
    <property type="match status" value="1"/>
</dbReference>
<dbReference type="UniPathway" id="UPA00053">
    <property type="reaction ID" value="UER00088"/>
</dbReference>
<keyword evidence="5 7" id="KW-0067">ATP-binding</keyword>
<dbReference type="GO" id="GO:0000287">
    <property type="term" value="F:magnesium ion binding"/>
    <property type="evidence" value="ECO:0007669"/>
    <property type="project" value="UniProtKB-UniRule"/>
</dbReference>
<feature type="binding site" evidence="7">
    <location>
        <position position="32"/>
    </location>
    <ligand>
        <name>substrate</name>
    </ligand>
</feature>
<keyword evidence="2 7" id="KW-0808">Transferase</keyword>
<feature type="binding site" evidence="7">
    <location>
        <position position="56"/>
    </location>
    <ligand>
        <name>substrate</name>
    </ligand>
</feature>
<dbReference type="AlphaFoldDB" id="A0A1H1PSS8"/>
<dbReference type="PANTHER" id="PTHR21087:SF16">
    <property type="entry name" value="SHIKIMATE KINASE 1, CHLOROPLASTIC"/>
    <property type="match status" value="1"/>
</dbReference>
<dbReference type="CDD" id="cd00464">
    <property type="entry name" value="SK"/>
    <property type="match status" value="1"/>
</dbReference>
<evidence type="ECO:0000256" key="3">
    <source>
        <dbReference type="ARBA" id="ARBA00022741"/>
    </source>
</evidence>
<dbReference type="STRING" id="1250231.SAMN04488552_2223"/>
<evidence type="ECO:0000313" key="9">
    <source>
        <dbReference type="Proteomes" id="UP000198858"/>
    </source>
</evidence>
<dbReference type="GO" id="GO:0009423">
    <property type="term" value="P:chorismate biosynthetic process"/>
    <property type="evidence" value="ECO:0007669"/>
    <property type="project" value="UniProtKB-UniRule"/>
</dbReference>
<evidence type="ECO:0000256" key="4">
    <source>
        <dbReference type="ARBA" id="ARBA00022777"/>
    </source>
</evidence>
<evidence type="ECO:0000256" key="1">
    <source>
        <dbReference type="ARBA" id="ARBA00022605"/>
    </source>
</evidence>
<evidence type="ECO:0000256" key="6">
    <source>
        <dbReference type="ARBA" id="ARBA00023141"/>
    </source>
</evidence>
<dbReference type="HAMAP" id="MF_00109">
    <property type="entry name" value="Shikimate_kinase"/>
    <property type="match status" value="1"/>
</dbReference>
<comment type="similarity">
    <text evidence="7">Belongs to the shikimate kinase family.</text>
</comment>
<comment type="subunit">
    <text evidence="7">Monomer.</text>
</comment>
<dbReference type="PANTHER" id="PTHR21087">
    <property type="entry name" value="SHIKIMATE KINASE"/>
    <property type="match status" value="1"/>
</dbReference>
<comment type="subcellular location">
    <subcellularLocation>
        <location evidence="7">Cytoplasm</location>
    </subcellularLocation>
</comment>
<reference evidence="8 9" key="1">
    <citation type="submission" date="2016-10" db="EMBL/GenBank/DDBJ databases">
        <authorList>
            <person name="Varghese N."/>
            <person name="Submissions S."/>
        </authorList>
    </citation>
    <scope>NUCLEOTIDE SEQUENCE [LARGE SCALE GENOMIC DNA]</scope>
    <source>
        <strain evidence="8 9">Mar_2010_102</strain>
    </source>
</reference>
<feature type="binding site" evidence="7">
    <location>
        <position position="120"/>
    </location>
    <ligand>
        <name>ATP</name>
        <dbReference type="ChEBI" id="CHEBI:30616"/>
    </ligand>
</feature>
<dbReference type="EC" id="2.7.1.71" evidence="7"/>
<dbReference type="InterPro" id="IPR031322">
    <property type="entry name" value="Shikimate/glucono_kinase"/>
</dbReference>
<name>A0A1H1PSS8_9FLAO</name>
<comment type="cofactor">
    <cofactor evidence="7">
        <name>Mg(2+)</name>
        <dbReference type="ChEBI" id="CHEBI:18420"/>
    </cofactor>
    <text evidence="7">Binds 1 Mg(2+) ion per subunit.</text>
</comment>
<dbReference type="GO" id="GO:0008652">
    <property type="term" value="P:amino acid biosynthetic process"/>
    <property type="evidence" value="ECO:0007669"/>
    <property type="project" value="UniProtKB-KW"/>
</dbReference>
<dbReference type="GO" id="GO:0005524">
    <property type="term" value="F:ATP binding"/>
    <property type="evidence" value="ECO:0007669"/>
    <property type="project" value="UniProtKB-UniRule"/>
</dbReference>
<dbReference type="GO" id="GO:0004765">
    <property type="term" value="F:shikimate kinase activity"/>
    <property type="evidence" value="ECO:0007669"/>
    <property type="project" value="UniProtKB-UniRule"/>
</dbReference>
<feature type="binding site" evidence="7">
    <location>
        <begin position="10"/>
        <end position="15"/>
    </location>
    <ligand>
        <name>ATP</name>
        <dbReference type="ChEBI" id="CHEBI:30616"/>
    </ligand>
</feature>
<keyword evidence="1 7" id="KW-0028">Amino-acid biosynthesis</keyword>
<keyword evidence="7" id="KW-0479">Metal-binding</keyword>
<keyword evidence="3 7" id="KW-0547">Nucleotide-binding</keyword>
<organism evidence="8 9">
    <name type="scientific">Christiangramia echinicola</name>
    <dbReference type="NCBI Taxonomy" id="279359"/>
    <lineage>
        <taxon>Bacteria</taxon>
        <taxon>Pseudomonadati</taxon>
        <taxon>Bacteroidota</taxon>
        <taxon>Flavobacteriia</taxon>
        <taxon>Flavobacteriales</taxon>
        <taxon>Flavobacteriaceae</taxon>
        <taxon>Christiangramia</taxon>
    </lineage>
</organism>
<evidence type="ECO:0000313" key="8">
    <source>
        <dbReference type="EMBL" id="SDS13779.1"/>
    </source>
</evidence>